<evidence type="ECO:0000313" key="9">
    <source>
        <dbReference type="Proteomes" id="UP000660861"/>
    </source>
</evidence>
<evidence type="ECO:0000256" key="4">
    <source>
        <dbReference type="ARBA" id="ARBA00023235"/>
    </source>
</evidence>
<dbReference type="EC" id="5.4.99.25" evidence="5"/>
<dbReference type="HAMAP" id="MF_01080">
    <property type="entry name" value="TruB_bact"/>
    <property type="match status" value="1"/>
</dbReference>
<dbReference type="InterPro" id="IPR014780">
    <property type="entry name" value="tRNA_psdUridine_synth_TruB"/>
</dbReference>
<evidence type="ECO:0000256" key="1">
    <source>
        <dbReference type="ARBA" id="ARBA00000385"/>
    </source>
</evidence>
<dbReference type="GO" id="GO:1990481">
    <property type="term" value="P:mRNA pseudouridine synthesis"/>
    <property type="evidence" value="ECO:0007669"/>
    <property type="project" value="TreeGrafter"/>
</dbReference>
<evidence type="ECO:0000313" key="8">
    <source>
        <dbReference type="EMBL" id="MBC8570440.1"/>
    </source>
</evidence>
<comment type="caution">
    <text evidence="8">The sequence shown here is derived from an EMBL/GenBank/DDBJ whole genome shotgun (WGS) entry which is preliminary data.</text>
</comment>
<dbReference type="Gene3D" id="3.30.2350.10">
    <property type="entry name" value="Pseudouridine synthase"/>
    <property type="match status" value="1"/>
</dbReference>
<dbReference type="PANTHER" id="PTHR13767">
    <property type="entry name" value="TRNA-PSEUDOURIDINE SYNTHASE"/>
    <property type="match status" value="1"/>
</dbReference>
<comment type="catalytic activity">
    <reaction evidence="1 5">
        <text>uridine(55) in tRNA = pseudouridine(55) in tRNA</text>
        <dbReference type="Rhea" id="RHEA:42532"/>
        <dbReference type="Rhea" id="RHEA-COMP:10101"/>
        <dbReference type="Rhea" id="RHEA-COMP:10102"/>
        <dbReference type="ChEBI" id="CHEBI:65314"/>
        <dbReference type="ChEBI" id="CHEBI:65315"/>
        <dbReference type="EC" id="5.4.99.25"/>
    </reaction>
</comment>
<feature type="domain" description="tRNA pseudouridylate synthase B C-terminal" evidence="7">
    <location>
        <begin position="171"/>
        <end position="229"/>
    </location>
</feature>
<dbReference type="RefSeq" id="WP_262397536.1">
    <property type="nucleotide sequence ID" value="NZ_JACRTC010000003.1"/>
</dbReference>
<organism evidence="8 9">
    <name type="scientific">Zongyangia hominis</name>
    <dbReference type="NCBI Taxonomy" id="2763677"/>
    <lineage>
        <taxon>Bacteria</taxon>
        <taxon>Bacillati</taxon>
        <taxon>Bacillota</taxon>
        <taxon>Clostridia</taxon>
        <taxon>Eubacteriales</taxon>
        <taxon>Oscillospiraceae</taxon>
        <taxon>Zongyangia</taxon>
    </lineage>
</organism>
<feature type="active site" description="Nucleophile" evidence="5">
    <location>
        <position position="38"/>
    </location>
</feature>
<dbReference type="AlphaFoldDB" id="A0A926E9L1"/>
<dbReference type="GO" id="GO:0003723">
    <property type="term" value="F:RNA binding"/>
    <property type="evidence" value="ECO:0007669"/>
    <property type="project" value="InterPro"/>
</dbReference>
<comment type="function">
    <text evidence="5">Responsible for synthesis of pseudouridine from uracil-55 in the psi GC loop of transfer RNAs.</text>
</comment>
<evidence type="ECO:0000256" key="5">
    <source>
        <dbReference type="HAMAP-Rule" id="MF_01080"/>
    </source>
</evidence>
<reference evidence="8" key="1">
    <citation type="submission" date="2020-08" db="EMBL/GenBank/DDBJ databases">
        <title>Genome public.</title>
        <authorList>
            <person name="Liu C."/>
            <person name="Sun Q."/>
        </authorList>
    </citation>
    <scope>NUCLEOTIDE SEQUENCE</scope>
    <source>
        <strain evidence="8">NSJ-54</strain>
    </source>
</reference>
<protein>
    <recommendedName>
        <fullName evidence="5">tRNA pseudouridine synthase B</fullName>
        <ecNumber evidence="5">5.4.99.25</ecNumber>
    </recommendedName>
    <alternativeName>
        <fullName evidence="5">tRNA pseudouridine(55) synthase</fullName>
        <shortName evidence="5">Psi55 synthase</shortName>
    </alternativeName>
    <alternativeName>
        <fullName evidence="5">tRNA pseudouridylate synthase</fullName>
    </alternativeName>
    <alternativeName>
        <fullName evidence="5">tRNA-uridine isomerase</fullName>
    </alternativeName>
</protein>
<name>A0A926E9L1_9FIRM</name>
<dbReference type="InterPro" id="IPR032819">
    <property type="entry name" value="TruB_C"/>
</dbReference>
<accession>A0A926E9L1</accession>
<dbReference type="InterPro" id="IPR020103">
    <property type="entry name" value="PsdUridine_synth_cat_dom_sf"/>
</dbReference>
<evidence type="ECO:0000259" key="6">
    <source>
        <dbReference type="Pfam" id="PF01509"/>
    </source>
</evidence>
<feature type="domain" description="Pseudouridine synthase II N-terminal" evidence="6">
    <location>
        <begin position="23"/>
        <end position="170"/>
    </location>
</feature>
<dbReference type="InterPro" id="IPR002501">
    <property type="entry name" value="PsdUridine_synth_N"/>
</dbReference>
<dbReference type="SUPFAM" id="SSF55120">
    <property type="entry name" value="Pseudouridine synthase"/>
    <property type="match status" value="1"/>
</dbReference>
<dbReference type="GO" id="GO:0031119">
    <property type="term" value="P:tRNA pseudouridine synthesis"/>
    <property type="evidence" value="ECO:0007669"/>
    <property type="project" value="UniProtKB-UniRule"/>
</dbReference>
<dbReference type="GO" id="GO:0160148">
    <property type="term" value="F:tRNA pseudouridine(55) synthase activity"/>
    <property type="evidence" value="ECO:0007669"/>
    <property type="project" value="UniProtKB-EC"/>
</dbReference>
<keyword evidence="9" id="KW-1185">Reference proteome</keyword>
<dbReference type="CDD" id="cd02573">
    <property type="entry name" value="PseudoU_synth_EcTruB"/>
    <property type="match status" value="1"/>
</dbReference>
<dbReference type="Proteomes" id="UP000660861">
    <property type="component" value="Unassembled WGS sequence"/>
</dbReference>
<evidence type="ECO:0000256" key="2">
    <source>
        <dbReference type="ARBA" id="ARBA00005642"/>
    </source>
</evidence>
<proteinExistence type="inferred from homology"/>
<evidence type="ECO:0000256" key="3">
    <source>
        <dbReference type="ARBA" id="ARBA00022694"/>
    </source>
</evidence>
<dbReference type="Pfam" id="PF01509">
    <property type="entry name" value="TruB_N"/>
    <property type="match status" value="1"/>
</dbReference>
<dbReference type="EMBL" id="JACRTC010000003">
    <property type="protein sequence ID" value="MBC8570440.1"/>
    <property type="molecule type" value="Genomic_DNA"/>
</dbReference>
<dbReference type="Pfam" id="PF16198">
    <property type="entry name" value="TruB_C_2"/>
    <property type="match status" value="1"/>
</dbReference>
<gene>
    <name evidence="5 8" type="primary">truB</name>
    <name evidence="8" type="ORF">H8709_06300</name>
</gene>
<comment type="similarity">
    <text evidence="2 5">Belongs to the pseudouridine synthase TruB family. Type 1 subfamily.</text>
</comment>
<keyword evidence="4 5" id="KW-0413">Isomerase</keyword>
<dbReference type="PANTHER" id="PTHR13767:SF2">
    <property type="entry name" value="PSEUDOURIDYLATE SYNTHASE TRUB1"/>
    <property type="match status" value="1"/>
</dbReference>
<evidence type="ECO:0000259" key="7">
    <source>
        <dbReference type="Pfam" id="PF16198"/>
    </source>
</evidence>
<sequence length="299" mass="32627">MDGILCINKPQDFTSFDVVAKLRGILKTRKIGHSGTLDPMATGVLPVLVGTATKACDLLPDQDKGYRVRFRLGLSTDTQDITGRVLSQSDLRPGEAEICRAAESFRGEGMQVPPMYSAVKIGGRKLCDLARQGITVERPARPITVRDIRVLGVEGDEVEMEVFCSKGTYVRTICHDMGRLLGCGGTMTALTRILACGFHLDDCLTLEEVEELMAAGKIEQKLLPVERAFAAYPAVRLSERAFFLFCNGAKLSLDRIACPAAAGDLRVLREDGAFGGLGYRDEEKGELRIRKLFLGEGIL</sequence>
<keyword evidence="3 5" id="KW-0819">tRNA processing</keyword>
<dbReference type="NCBIfam" id="TIGR00431">
    <property type="entry name" value="TruB"/>
    <property type="match status" value="1"/>
</dbReference>